<evidence type="ECO:0000313" key="2">
    <source>
        <dbReference type="EMBL" id="MDR7092046.1"/>
    </source>
</evidence>
<evidence type="ECO:0008006" key="4">
    <source>
        <dbReference type="Google" id="ProtNLM"/>
    </source>
</evidence>
<dbReference type="RefSeq" id="WP_310076006.1">
    <property type="nucleotide sequence ID" value="NZ_JAVDVX010000010.1"/>
</dbReference>
<comment type="caution">
    <text evidence="2">The sequence shown here is derived from an EMBL/GenBank/DDBJ whole genome shotgun (WGS) entry which is preliminary data.</text>
</comment>
<keyword evidence="1" id="KW-1133">Transmembrane helix</keyword>
<name>A0ABU1V3K5_9GAMM</name>
<proteinExistence type="predicted"/>
<keyword evidence="1" id="KW-0812">Transmembrane</keyword>
<evidence type="ECO:0000256" key="1">
    <source>
        <dbReference type="SAM" id="Phobius"/>
    </source>
</evidence>
<gene>
    <name evidence="2" type="ORF">J2X05_004086</name>
</gene>
<evidence type="ECO:0000313" key="3">
    <source>
        <dbReference type="Proteomes" id="UP001253595"/>
    </source>
</evidence>
<organism evidence="2 3">
    <name type="scientific">Cellvibrio fibrivorans</name>
    <dbReference type="NCBI Taxonomy" id="126350"/>
    <lineage>
        <taxon>Bacteria</taxon>
        <taxon>Pseudomonadati</taxon>
        <taxon>Pseudomonadota</taxon>
        <taxon>Gammaproteobacteria</taxon>
        <taxon>Cellvibrionales</taxon>
        <taxon>Cellvibrionaceae</taxon>
        <taxon>Cellvibrio</taxon>
    </lineage>
</organism>
<keyword evidence="1" id="KW-0472">Membrane</keyword>
<keyword evidence="3" id="KW-1185">Reference proteome</keyword>
<protein>
    <recommendedName>
        <fullName evidence="4">Phage abortive infection protein</fullName>
    </recommendedName>
</protein>
<dbReference type="EMBL" id="JAVDVX010000010">
    <property type="protein sequence ID" value="MDR7092046.1"/>
    <property type="molecule type" value="Genomic_DNA"/>
</dbReference>
<feature type="transmembrane region" description="Helical" evidence="1">
    <location>
        <begin position="74"/>
        <end position="96"/>
    </location>
</feature>
<sequence length="293" mass="33593">MTESKPQESCITIIKEWCIDLYKAPCFWLKVITLTFLIGLAAIGLYQIVTSAFHYFSEPLSYFDPERLGQLGDFLGGTLNPMFGFATVCLLLWSIFIQRKELIFAANELHETTTALTQQLVHSKNESARNQLSDVLNKEYDKHENILLETFKLPNDDGHLDIRTLNGFGNLYEMANGFLPYDFSLHLHNAFENFNVYKNPLTSIDKDLSAAILIMVKAKSSIGTLERITKEILNICDVESVETYWFLKFYDAANDCKQIGVISEITFEKIIWDMQARRKLLVKDNFPTSQKEA</sequence>
<accession>A0ABU1V3K5</accession>
<feature type="transmembrane region" description="Helical" evidence="1">
    <location>
        <begin position="31"/>
        <end position="54"/>
    </location>
</feature>
<reference evidence="2 3" key="1">
    <citation type="submission" date="2023-07" db="EMBL/GenBank/DDBJ databases">
        <title>Sorghum-associated microbial communities from plants grown in Nebraska, USA.</title>
        <authorList>
            <person name="Schachtman D."/>
        </authorList>
    </citation>
    <scope>NUCLEOTIDE SEQUENCE [LARGE SCALE GENOMIC DNA]</scope>
    <source>
        <strain evidence="2 3">BE190</strain>
    </source>
</reference>
<dbReference type="Proteomes" id="UP001253595">
    <property type="component" value="Unassembled WGS sequence"/>
</dbReference>